<accession>A0A9Q4A0A3</accession>
<comment type="caution">
    <text evidence="2">The sequence shown here is derived from an EMBL/GenBank/DDBJ whole genome shotgun (WGS) entry which is preliminary data.</text>
</comment>
<dbReference type="InterPro" id="IPR039840">
    <property type="entry name" value="NAA80"/>
</dbReference>
<dbReference type="PROSITE" id="PS51186">
    <property type="entry name" value="GNAT"/>
    <property type="match status" value="1"/>
</dbReference>
<reference evidence="2" key="1">
    <citation type="submission" date="2019-11" db="EMBL/GenBank/DDBJ databases">
        <title>Epiphytic Pseudomonas syringae from cherry orchards.</title>
        <authorList>
            <person name="Hulin M.T."/>
        </authorList>
    </citation>
    <scope>NUCLEOTIDE SEQUENCE</scope>
    <source>
        <strain evidence="2">PA-2-5E</strain>
    </source>
</reference>
<dbReference type="GO" id="GO:0008080">
    <property type="term" value="F:N-acetyltransferase activity"/>
    <property type="evidence" value="ECO:0007669"/>
    <property type="project" value="InterPro"/>
</dbReference>
<dbReference type="SUPFAM" id="SSF55729">
    <property type="entry name" value="Acyl-CoA N-acyltransferases (Nat)"/>
    <property type="match status" value="1"/>
</dbReference>
<evidence type="ECO:0000259" key="1">
    <source>
        <dbReference type="PROSITE" id="PS51186"/>
    </source>
</evidence>
<dbReference type="CDD" id="cd04301">
    <property type="entry name" value="NAT_SF"/>
    <property type="match status" value="1"/>
</dbReference>
<organism evidence="2 3">
    <name type="scientific">Pseudomonas syringae</name>
    <dbReference type="NCBI Taxonomy" id="317"/>
    <lineage>
        <taxon>Bacteria</taxon>
        <taxon>Pseudomonadati</taxon>
        <taxon>Pseudomonadota</taxon>
        <taxon>Gammaproteobacteria</taxon>
        <taxon>Pseudomonadales</taxon>
        <taxon>Pseudomonadaceae</taxon>
        <taxon>Pseudomonas</taxon>
    </lineage>
</organism>
<dbReference type="Proteomes" id="UP000814010">
    <property type="component" value="Unassembled WGS sequence"/>
</dbReference>
<dbReference type="AlphaFoldDB" id="A0A9Q4A0A3"/>
<dbReference type="GO" id="GO:1905502">
    <property type="term" value="F:acetyl-CoA binding"/>
    <property type="evidence" value="ECO:0007669"/>
    <property type="project" value="TreeGrafter"/>
</dbReference>
<dbReference type="GO" id="GO:0005737">
    <property type="term" value="C:cytoplasm"/>
    <property type="evidence" value="ECO:0007669"/>
    <property type="project" value="TreeGrafter"/>
</dbReference>
<protein>
    <submittedName>
        <fullName evidence="2">GNAT family N-acetyltransferase</fullName>
    </submittedName>
</protein>
<evidence type="ECO:0000313" key="3">
    <source>
        <dbReference type="Proteomes" id="UP000814010"/>
    </source>
</evidence>
<dbReference type="InterPro" id="IPR000182">
    <property type="entry name" value="GNAT_dom"/>
</dbReference>
<evidence type="ECO:0000313" key="2">
    <source>
        <dbReference type="EMBL" id="MCF5627793.1"/>
    </source>
</evidence>
<dbReference type="Gene3D" id="3.40.630.30">
    <property type="match status" value="1"/>
</dbReference>
<name>A0A9Q4A0A3_PSESX</name>
<dbReference type="Pfam" id="PF00583">
    <property type="entry name" value="Acetyltransf_1"/>
    <property type="match status" value="1"/>
</dbReference>
<gene>
    <name evidence="2" type="ORF">GIV53_00400</name>
</gene>
<dbReference type="InterPro" id="IPR016181">
    <property type="entry name" value="Acyl_CoA_acyltransferase"/>
</dbReference>
<proteinExistence type="predicted"/>
<dbReference type="EMBL" id="WKAE01000003">
    <property type="protein sequence ID" value="MCF5627793.1"/>
    <property type="molecule type" value="Genomic_DNA"/>
</dbReference>
<dbReference type="PANTHER" id="PTHR13538">
    <property type="entry name" value="N-ACETYLTRANSFERASE 6"/>
    <property type="match status" value="1"/>
</dbReference>
<dbReference type="PANTHER" id="PTHR13538:SF4">
    <property type="entry name" value="N-ALPHA-ACETYLTRANSFERASE 80"/>
    <property type="match status" value="1"/>
</dbReference>
<feature type="domain" description="N-acetyltransferase" evidence="1">
    <location>
        <begin position="1"/>
        <end position="154"/>
    </location>
</feature>
<sequence length="154" mass="17773">MHMLNIDWLSNHLHHSDTMARWLHRQFSYEFASQALEDWQTEFSQAQQDGRWTCLIAMEEGELLGGAALASDDLPERPDLGPWLACVLVKPEARGRGVAAQLIEGICSHAKAIGITTLYLHTHDQQTYYARRGWQVLERFEAWGKEHWVMSREL</sequence>